<keyword evidence="11" id="KW-0675">Receptor</keyword>
<evidence type="ECO:0000256" key="11">
    <source>
        <dbReference type="ARBA" id="ARBA00023170"/>
    </source>
</evidence>
<dbReference type="InterPro" id="IPR003591">
    <property type="entry name" value="Leu-rich_rpt_typical-subtyp"/>
</dbReference>
<organism evidence="15 16">
    <name type="scientific">Scleropages formosus</name>
    <name type="common">Asian bonytongue</name>
    <name type="synonym">Osteoglossum formosum</name>
    <dbReference type="NCBI Taxonomy" id="113540"/>
    <lineage>
        <taxon>Eukaryota</taxon>
        <taxon>Metazoa</taxon>
        <taxon>Chordata</taxon>
        <taxon>Craniata</taxon>
        <taxon>Vertebrata</taxon>
        <taxon>Euteleostomi</taxon>
        <taxon>Actinopterygii</taxon>
        <taxon>Neopterygii</taxon>
        <taxon>Teleostei</taxon>
        <taxon>Osteoglossocephala</taxon>
        <taxon>Osteoglossomorpha</taxon>
        <taxon>Osteoglossiformes</taxon>
        <taxon>Osteoglossidae</taxon>
        <taxon>Scleropages</taxon>
    </lineage>
</organism>
<reference evidence="15" key="3">
    <citation type="submission" date="2025-09" db="UniProtKB">
        <authorList>
            <consortium name="Ensembl"/>
        </authorList>
    </citation>
    <scope>IDENTIFICATION</scope>
</reference>
<dbReference type="GO" id="GO:0045087">
    <property type="term" value="P:innate immune response"/>
    <property type="evidence" value="ECO:0007669"/>
    <property type="project" value="UniProtKB-KW"/>
</dbReference>
<keyword evidence="12" id="KW-0325">Glycoprotein</keyword>
<dbReference type="SUPFAM" id="SSF52047">
    <property type="entry name" value="RNI-like"/>
    <property type="match status" value="1"/>
</dbReference>
<dbReference type="InterPro" id="IPR032675">
    <property type="entry name" value="LRR_dom_sf"/>
</dbReference>
<keyword evidence="6" id="KW-0732">Signal</keyword>
<dbReference type="SUPFAM" id="SSF52058">
    <property type="entry name" value="L domain-like"/>
    <property type="match status" value="1"/>
</dbReference>
<dbReference type="PROSITE" id="PS50104">
    <property type="entry name" value="TIR"/>
    <property type="match status" value="1"/>
</dbReference>
<evidence type="ECO:0000256" key="4">
    <source>
        <dbReference type="ARBA" id="ARBA00022614"/>
    </source>
</evidence>
<keyword evidence="3" id="KW-0399">Innate immunity</keyword>
<dbReference type="AlphaFoldDB" id="A0A8C9S664"/>
<comment type="similarity">
    <text evidence="2">Belongs to the Toll-like receptor family.</text>
</comment>
<proteinExistence type="inferred from homology"/>
<evidence type="ECO:0000256" key="10">
    <source>
        <dbReference type="ARBA" id="ARBA00023136"/>
    </source>
</evidence>
<dbReference type="PANTHER" id="PTHR24365:SF539">
    <property type="entry name" value="TOLL-LIKE RECEPTOR 1"/>
    <property type="match status" value="1"/>
</dbReference>
<dbReference type="SMART" id="SM00369">
    <property type="entry name" value="LRR_TYP"/>
    <property type="match status" value="4"/>
</dbReference>
<feature type="domain" description="TIR" evidence="14">
    <location>
        <begin position="543"/>
        <end position="669"/>
    </location>
</feature>
<keyword evidence="10" id="KW-0472">Membrane</keyword>
<evidence type="ECO:0000256" key="3">
    <source>
        <dbReference type="ARBA" id="ARBA00022588"/>
    </source>
</evidence>
<dbReference type="GO" id="GO:0002224">
    <property type="term" value="P:toll-like receptor signaling pathway"/>
    <property type="evidence" value="ECO:0007669"/>
    <property type="project" value="TreeGrafter"/>
</dbReference>
<dbReference type="PANTHER" id="PTHR24365">
    <property type="entry name" value="TOLL-LIKE RECEPTOR"/>
    <property type="match status" value="1"/>
</dbReference>
<evidence type="ECO:0000256" key="7">
    <source>
        <dbReference type="ARBA" id="ARBA00022737"/>
    </source>
</evidence>
<dbReference type="GO" id="GO:0005886">
    <property type="term" value="C:plasma membrane"/>
    <property type="evidence" value="ECO:0007669"/>
    <property type="project" value="TreeGrafter"/>
</dbReference>
<dbReference type="Proteomes" id="UP000694397">
    <property type="component" value="Chromosome 24"/>
</dbReference>
<evidence type="ECO:0000256" key="2">
    <source>
        <dbReference type="ARBA" id="ARBA00009634"/>
    </source>
</evidence>
<dbReference type="InterPro" id="IPR000157">
    <property type="entry name" value="TIR_dom"/>
</dbReference>
<comment type="subcellular location">
    <subcellularLocation>
        <location evidence="1">Membrane</location>
        <topology evidence="1">Single-pass type I membrane protein</topology>
    </subcellularLocation>
</comment>
<keyword evidence="5" id="KW-0812">Transmembrane</keyword>
<reference evidence="15 16" key="1">
    <citation type="submission" date="2019-04" db="EMBL/GenBank/DDBJ databases">
        <authorList>
            <consortium name="Wellcome Sanger Institute Data Sharing"/>
        </authorList>
    </citation>
    <scope>NUCLEOTIDE SEQUENCE [LARGE SCALE GENOMIC DNA]</scope>
</reference>
<keyword evidence="16" id="KW-1185">Reference proteome</keyword>
<keyword evidence="8" id="KW-0391">Immunity</keyword>
<keyword evidence="4" id="KW-0433">Leucine-rich repeat</keyword>
<evidence type="ECO:0000256" key="6">
    <source>
        <dbReference type="ARBA" id="ARBA00022729"/>
    </source>
</evidence>
<dbReference type="Pfam" id="PF01582">
    <property type="entry name" value="TIR"/>
    <property type="match status" value="1"/>
</dbReference>
<dbReference type="FunFam" id="3.40.50.10140:FF:000001">
    <property type="entry name" value="Toll-like receptor 2"/>
    <property type="match status" value="1"/>
</dbReference>
<name>A0A8C9S664_SCLFO</name>
<keyword evidence="7" id="KW-0677">Repeat</keyword>
<evidence type="ECO:0000256" key="13">
    <source>
        <dbReference type="ARBA" id="ARBA00023198"/>
    </source>
</evidence>
<protein>
    <recommendedName>
        <fullName evidence="14">TIR domain-containing protein</fullName>
    </recommendedName>
</protein>
<accession>A0A8C9S664</accession>
<dbReference type="Gene3D" id="3.80.10.10">
    <property type="entry name" value="Ribonuclease Inhibitor"/>
    <property type="match status" value="1"/>
</dbReference>
<dbReference type="GO" id="GO:0038023">
    <property type="term" value="F:signaling receptor activity"/>
    <property type="evidence" value="ECO:0007669"/>
    <property type="project" value="TreeGrafter"/>
</dbReference>
<dbReference type="Gene3D" id="3.40.50.10140">
    <property type="entry name" value="Toll/interleukin-1 receptor homology (TIR) domain"/>
    <property type="match status" value="1"/>
</dbReference>
<evidence type="ECO:0000256" key="8">
    <source>
        <dbReference type="ARBA" id="ARBA00022859"/>
    </source>
</evidence>
<dbReference type="SUPFAM" id="SSF52200">
    <property type="entry name" value="Toll/Interleukin receptor TIR domain"/>
    <property type="match status" value="1"/>
</dbReference>
<reference evidence="15" key="2">
    <citation type="submission" date="2025-08" db="UniProtKB">
        <authorList>
            <consortium name="Ensembl"/>
        </authorList>
    </citation>
    <scope>IDENTIFICATION</scope>
</reference>
<keyword evidence="13" id="KW-0395">Inflammatory response</keyword>
<evidence type="ECO:0000256" key="12">
    <source>
        <dbReference type="ARBA" id="ARBA00023180"/>
    </source>
</evidence>
<evidence type="ECO:0000256" key="5">
    <source>
        <dbReference type="ARBA" id="ARBA00022692"/>
    </source>
</evidence>
<sequence>MWKFCSARLICSADLDSATKHENIESELCVTLRQARLDLSYHNCTAVPKNLPANTQYLDLSHSDISRLKSNDVAGIPNLCHLNLSYHKIQHISPTVFTNNRIIKVLIISYNFLMTIPDFHLPQYRVLDISGNLYSSYRLGNSFRNLTSLNFLLLGTPFVDVTEVEDFASLRNIPLKHLIFSESPKLQRFKPGSLAEIKDLQEVTLTMSFCHKLIKFLPQYCSISSDPFEGFKETQFLSKLAFVNIVYNEDTPDGSFLLPHTVKLRSLIFNGIMHYQYSYPKININVAWLSQMTYLKFSGTGMNIPPCKLILAIPPLMTLDLSDNLLNDEGFRWPGCSYTKAFPVLRQLSLSRNRFVNLSFISPYLSFNSIQLGKECYWPSHLVELSLSNNDLGNCVFGYLSPHFRQINLSKTGITAVTQKAITSFPNLTHLFLSSNSIQSLPADLQVISMLVLYVDQNAITSISQGLILGLPRLHSLMAGNNPFSCSCNSYWFVTALNILLLPDWPMDYICAAPPSFTGMLGVWISVKQRSCMGNKRLHDASFHYHAFVSYSQHDSNWVESHLVPSLEIFGLSLCIHDRDFVPGLWIVDNIINCVENSYKTLFVLSQNFVQSEWFSYELFFAQRRAISTQENSLVFFLLELIPANSLPQKFLKLKTLLREQTYLEWPED</sequence>
<dbReference type="InterPro" id="IPR001611">
    <property type="entry name" value="Leu-rich_rpt"/>
</dbReference>
<dbReference type="SMART" id="SM00255">
    <property type="entry name" value="TIR"/>
    <property type="match status" value="1"/>
</dbReference>
<evidence type="ECO:0000313" key="16">
    <source>
        <dbReference type="Proteomes" id="UP000694397"/>
    </source>
</evidence>
<evidence type="ECO:0000256" key="9">
    <source>
        <dbReference type="ARBA" id="ARBA00022989"/>
    </source>
</evidence>
<keyword evidence="9" id="KW-1133">Transmembrane helix</keyword>
<dbReference type="PROSITE" id="PS51450">
    <property type="entry name" value="LRR"/>
    <property type="match status" value="1"/>
</dbReference>
<dbReference type="GO" id="GO:0006954">
    <property type="term" value="P:inflammatory response"/>
    <property type="evidence" value="ECO:0007669"/>
    <property type="project" value="UniProtKB-KW"/>
</dbReference>
<dbReference type="GeneTree" id="ENSGT00940000162201"/>
<evidence type="ECO:0000313" key="15">
    <source>
        <dbReference type="Ensembl" id="ENSSFOP00015026868.1"/>
    </source>
</evidence>
<evidence type="ECO:0000256" key="1">
    <source>
        <dbReference type="ARBA" id="ARBA00004479"/>
    </source>
</evidence>
<dbReference type="OrthoDB" id="1081807at2759"/>
<dbReference type="Ensembl" id="ENSSFOT00015027173.2">
    <property type="protein sequence ID" value="ENSSFOP00015026868.1"/>
    <property type="gene ID" value="ENSSFOG00015017197.2"/>
</dbReference>
<dbReference type="InterPro" id="IPR035897">
    <property type="entry name" value="Toll_tir_struct_dom_sf"/>
</dbReference>
<evidence type="ECO:0000259" key="14">
    <source>
        <dbReference type="PROSITE" id="PS50104"/>
    </source>
</evidence>